<sequence>MNSIIDLSGKRGLVVGVANEHSIAAGCARMFRSAGAELAVTYLNAKAEPYVRPVADALQARIVLPCDVSEPGQLEAVFERIRKDWGRLDFLLHSIAFAPGDDLHASLIDCSAHGFAQAMDVSCHSFIRMAKLALPLMTEGGSLMTMSFYGADRAVDHYNVMGPVKAALESSVRYLAVDLAVRRVHVHAISAGAVKTRAASGIDQFDALLDDVRSHTPAQHLVTIEEIGRIAAVLASDVGMTLTGSVIYADAGFHIVA</sequence>
<comment type="similarity">
    <text evidence="2 8">Belongs to the short-chain dehydrogenases/reductases (SDR) family. FabI subfamily.</text>
</comment>
<feature type="binding site" evidence="10">
    <location>
        <begin position="22"/>
        <end position="23"/>
    </location>
    <ligand>
        <name>NAD(+)</name>
        <dbReference type="ChEBI" id="CHEBI:57540"/>
    </ligand>
</feature>
<evidence type="ECO:0000313" key="11">
    <source>
        <dbReference type="EMBL" id="CAB3772314.1"/>
    </source>
</evidence>
<dbReference type="PIRSF" id="PIRSF000094">
    <property type="entry name" value="Enoyl-ACP_rdct"/>
    <property type="match status" value="1"/>
</dbReference>
<keyword evidence="4" id="KW-0276">Fatty acid metabolism</keyword>
<evidence type="ECO:0000256" key="7">
    <source>
        <dbReference type="ARBA" id="ARBA00023160"/>
    </source>
</evidence>
<evidence type="ECO:0000256" key="3">
    <source>
        <dbReference type="ARBA" id="ARBA00022516"/>
    </source>
</evidence>
<keyword evidence="3 8" id="KW-0444">Lipid biosynthesis</keyword>
<reference evidence="11 12" key="1">
    <citation type="submission" date="2020-04" db="EMBL/GenBank/DDBJ databases">
        <authorList>
            <person name="De Canck E."/>
        </authorList>
    </citation>
    <scope>NUCLEOTIDE SEQUENCE [LARGE SCALE GENOMIC DNA]</scope>
    <source>
        <strain evidence="11 12">LMG 29542</strain>
    </source>
</reference>
<evidence type="ECO:0000256" key="1">
    <source>
        <dbReference type="ARBA" id="ARBA00005194"/>
    </source>
</evidence>
<dbReference type="GO" id="GO:0004318">
    <property type="term" value="F:enoyl-[acyl-carrier-protein] reductase (NADH) activity"/>
    <property type="evidence" value="ECO:0007669"/>
    <property type="project" value="UniProtKB-EC"/>
</dbReference>
<keyword evidence="6" id="KW-0443">Lipid metabolism</keyword>
<organism evidence="11 12">
    <name type="scientific">Paraburkholderia humisilvae</name>
    <dbReference type="NCBI Taxonomy" id="627669"/>
    <lineage>
        <taxon>Bacteria</taxon>
        <taxon>Pseudomonadati</taxon>
        <taxon>Pseudomonadota</taxon>
        <taxon>Betaproteobacteria</taxon>
        <taxon>Burkholderiales</taxon>
        <taxon>Burkholderiaceae</taxon>
        <taxon>Paraburkholderia</taxon>
    </lineage>
</organism>
<dbReference type="PANTHER" id="PTHR43159:SF2">
    <property type="entry name" value="ENOYL-[ACYL-CARRIER-PROTEIN] REDUCTASE [NADH], CHLOROPLASTIC"/>
    <property type="match status" value="1"/>
</dbReference>
<proteinExistence type="inferred from homology"/>
<dbReference type="InterPro" id="IPR014358">
    <property type="entry name" value="Enoyl-ACP_Rdtase_NADH"/>
</dbReference>
<dbReference type="AlphaFoldDB" id="A0A6J5F1T2"/>
<evidence type="ECO:0000256" key="5">
    <source>
        <dbReference type="ARBA" id="ARBA00023002"/>
    </source>
</evidence>
<comment type="catalytic activity">
    <reaction evidence="8">
        <text>a 2,3-saturated acyl-[ACP] + NAD(+) = a (2E)-enoyl-[ACP] + NADH + H(+)</text>
        <dbReference type="Rhea" id="RHEA:10240"/>
        <dbReference type="Rhea" id="RHEA-COMP:9925"/>
        <dbReference type="Rhea" id="RHEA-COMP:9926"/>
        <dbReference type="ChEBI" id="CHEBI:15378"/>
        <dbReference type="ChEBI" id="CHEBI:57540"/>
        <dbReference type="ChEBI" id="CHEBI:57945"/>
        <dbReference type="ChEBI" id="CHEBI:78784"/>
        <dbReference type="ChEBI" id="CHEBI:78785"/>
        <dbReference type="EC" id="1.3.1.9"/>
    </reaction>
</comment>
<feature type="binding site" evidence="10">
    <location>
        <position position="95"/>
    </location>
    <ligand>
        <name>NAD(+)</name>
        <dbReference type="ChEBI" id="CHEBI:57540"/>
    </ligand>
</feature>
<dbReference type="EMBL" id="CADIKH010000058">
    <property type="protein sequence ID" value="CAB3772314.1"/>
    <property type="molecule type" value="Genomic_DNA"/>
</dbReference>
<comment type="pathway">
    <text evidence="1">Lipid metabolism; fatty acid biosynthesis.</text>
</comment>
<feature type="binding site" evidence="10">
    <location>
        <position position="165"/>
    </location>
    <ligand>
        <name>NAD(+)</name>
        <dbReference type="ChEBI" id="CHEBI:57540"/>
    </ligand>
</feature>
<dbReference type="NCBIfam" id="NF005717">
    <property type="entry name" value="PRK07533.1"/>
    <property type="match status" value="1"/>
</dbReference>
<keyword evidence="8 10" id="KW-0520">NAD</keyword>
<dbReference type="Proteomes" id="UP000494363">
    <property type="component" value="Unassembled WGS sequence"/>
</dbReference>
<keyword evidence="12" id="KW-1185">Reference proteome</keyword>
<dbReference type="InterPro" id="IPR002347">
    <property type="entry name" value="SDR_fam"/>
</dbReference>
<gene>
    <name evidence="11" type="primary">fabI_3</name>
    <name evidence="11" type="ORF">LMG29542_06848</name>
</gene>
<evidence type="ECO:0000256" key="8">
    <source>
        <dbReference type="PIRNR" id="PIRNR000094"/>
    </source>
</evidence>
<evidence type="ECO:0000256" key="9">
    <source>
        <dbReference type="PIRSR" id="PIRSR000094-2"/>
    </source>
</evidence>
<dbReference type="GO" id="GO:0006633">
    <property type="term" value="P:fatty acid biosynthetic process"/>
    <property type="evidence" value="ECO:0007669"/>
    <property type="project" value="UniProtKB-UniPathway"/>
</dbReference>
<dbReference type="Pfam" id="PF13561">
    <property type="entry name" value="adh_short_C2"/>
    <property type="match status" value="1"/>
</dbReference>
<dbReference type="SUPFAM" id="SSF51735">
    <property type="entry name" value="NAD(P)-binding Rossmann-fold domains"/>
    <property type="match status" value="1"/>
</dbReference>
<name>A0A6J5F1T2_9BURK</name>
<dbReference type="EC" id="1.3.1.9" evidence="8"/>
<evidence type="ECO:0000256" key="10">
    <source>
        <dbReference type="PIRSR" id="PIRSR000094-3"/>
    </source>
</evidence>
<dbReference type="PRINTS" id="PR00081">
    <property type="entry name" value="GDHRDH"/>
</dbReference>
<feature type="binding site" evidence="10">
    <location>
        <position position="16"/>
    </location>
    <ligand>
        <name>NAD(+)</name>
        <dbReference type="ChEBI" id="CHEBI:57540"/>
    </ligand>
</feature>
<feature type="binding site" evidence="10">
    <location>
        <begin position="194"/>
        <end position="198"/>
    </location>
    <ligand>
        <name>NAD(+)</name>
        <dbReference type="ChEBI" id="CHEBI:57540"/>
    </ligand>
</feature>
<keyword evidence="7 8" id="KW-0275">Fatty acid biosynthesis</keyword>
<dbReference type="InterPro" id="IPR036291">
    <property type="entry name" value="NAD(P)-bd_dom_sf"/>
</dbReference>
<feature type="binding site" evidence="9">
    <location>
        <position position="98"/>
    </location>
    <ligand>
        <name>substrate</name>
    </ligand>
</feature>
<keyword evidence="5 8" id="KW-0560">Oxidoreductase</keyword>
<evidence type="ECO:0000313" key="12">
    <source>
        <dbReference type="Proteomes" id="UP000494363"/>
    </source>
</evidence>
<dbReference type="PANTHER" id="PTHR43159">
    <property type="entry name" value="ENOYL-[ACYL-CARRIER-PROTEIN] REDUCTASE"/>
    <property type="match status" value="1"/>
</dbReference>
<dbReference type="UniPathway" id="UPA00094"/>
<accession>A0A6J5F1T2</accession>
<evidence type="ECO:0000256" key="6">
    <source>
        <dbReference type="ARBA" id="ARBA00023098"/>
    </source>
</evidence>
<feature type="binding site" evidence="10">
    <location>
        <begin position="67"/>
        <end position="68"/>
    </location>
    <ligand>
        <name>NAD(+)</name>
        <dbReference type="ChEBI" id="CHEBI:57540"/>
    </ligand>
</feature>
<dbReference type="Gene3D" id="3.40.50.720">
    <property type="entry name" value="NAD(P)-binding Rossmann-like Domain"/>
    <property type="match status" value="1"/>
</dbReference>
<evidence type="ECO:0000256" key="2">
    <source>
        <dbReference type="ARBA" id="ARBA00009233"/>
    </source>
</evidence>
<protein>
    <recommendedName>
        <fullName evidence="8">Enoyl-[acyl-carrier-protein] reductase [NADH]</fullName>
        <ecNumber evidence="8">1.3.1.9</ecNumber>
    </recommendedName>
</protein>
<evidence type="ECO:0000256" key="4">
    <source>
        <dbReference type="ARBA" id="ARBA00022832"/>
    </source>
</evidence>